<evidence type="ECO:0000313" key="11">
    <source>
        <dbReference type="EMBL" id="KAJ1920465.1"/>
    </source>
</evidence>
<feature type="compositionally biased region" description="Polar residues" evidence="9">
    <location>
        <begin position="16"/>
        <end position="26"/>
    </location>
</feature>
<name>A0A9W8A0K2_9FUNG</name>
<dbReference type="PROSITE" id="PS51675">
    <property type="entry name" value="SAM_MT_TRM10"/>
    <property type="match status" value="1"/>
</dbReference>
<accession>A0A9W8A0K2</accession>
<dbReference type="EMBL" id="JANBPU010000013">
    <property type="protein sequence ID" value="KAJ1920465.1"/>
    <property type="molecule type" value="Genomic_DNA"/>
</dbReference>
<evidence type="ECO:0000256" key="4">
    <source>
        <dbReference type="ARBA" id="ARBA00022679"/>
    </source>
</evidence>
<dbReference type="PANTHER" id="PTHR13563">
    <property type="entry name" value="TRNA (GUANINE-9-) METHYLTRANSFERASE"/>
    <property type="match status" value="1"/>
</dbReference>
<evidence type="ECO:0000259" key="10">
    <source>
        <dbReference type="PROSITE" id="PS51675"/>
    </source>
</evidence>
<evidence type="ECO:0000313" key="12">
    <source>
        <dbReference type="Proteomes" id="UP001150538"/>
    </source>
</evidence>
<keyword evidence="3 11" id="KW-0489">Methyltransferase</keyword>
<evidence type="ECO:0000256" key="9">
    <source>
        <dbReference type="SAM" id="MobiDB-lite"/>
    </source>
</evidence>
<keyword evidence="5" id="KW-0949">S-adenosyl-L-methionine</keyword>
<dbReference type="InterPro" id="IPR028564">
    <property type="entry name" value="MT_TRM10-typ"/>
</dbReference>
<dbReference type="InterPro" id="IPR038459">
    <property type="entry name" value="MT_TRM10-typ_sf"/>
</dbReference>
<feature type="region of interest" description="Disordered" evidence="9">
    <location>
        <begin position="1"/>
        <end position="37"/>
    </location>
</feature>
<keyword evidence="4 11" id="KW-0808">Transferase</keyword>
<dbReference type="EC" id="2.1.1.221" evidence="1"/>
<feature type="domain" description="SAM-dependent MTase TRM10-type" evidence="10">
    <location>
        <begin position="105"/>
        <end position="297"/>
    </location>
</feature>
<evidence type="ECO:0000256" key="8">
    <source>
        <dbReference type="ARBA" id="ARBA00048434"/>
    </source>
</evidence>
<feature type="compositionally biased region" description="Basic and acidic residues" evidence="9">
    <location>
        <begin position="309"/>
        <end position="323"/>
    </location>
</feature>
<evidence type="ECO:0000256" key="2">
    <source>
        <dbReference type="ARBA" id="ARBA00020451"/>
    </source>
</evidence>
<proteinExistence type="predicted"/>
<reference evidence="11" key="1">
    <citation type="submission" date="2022-07" db="EMBL/GenBank/DDBJ databases">
        <title>Phylogenomic reconstructions and comparative analyses of Kickxellomycotina fungi.</title>
        <authorList>
            <person name="Reynolds N.K."/>
            <person name="Stajich J.E."/>
            <person name="Barry K."/>
            <person name="Grigoriev I.V."/>
            <person name="Crous P."/>
            <person name="Smith M.E."/>
        </authorList>
    </citation>
    <scope>NUCLEOTIDE SEQUENCE</scope>
    <source>
        <strain evidence="11">NBRC 100468</strain>
    </source>
</reference>
<dbReference type="GO" id="GO:0000049">
    <property type="term" value="F:tRNA binding"/>
    <property type="evidence" value="ECO:0007669"/>
    <property type="project" value="TreeGrafter"/>
</dbReference>
<comment type="catalytic activity">
    <reaction evidence="8">
        <text>guanosine(9) in tRNA + S-adenosyl-L-methionine = N(1)-methylguanosine(9) in tRNA + S-adenosyl-L-homocysteine + H(+)</text>
        <dbReference type="Rhea" id="RHEA:43156"/>
        <dbReference type="Rhea" id="RHEA-COMP:10367"/>
        <dbReference type="Rhea" id="RHEA-COMP:10368"/>
        <dbReference type="ChEBI" id="CHEBI:15378"/>
        <dbReference type="ChEBI" id="CHEBI:57856"/>
        <dbReference type="ChEBI" id="CHEBI:59789"/>
        <dbReference type="ChEBI" id="CHEBI:73542"/>
        <dbReference type="ChEBI" id="CHEBI:74269"/>
        <dbReference type="EC" id="2.1.1.221"/>
    </reaction>
</comment>
<dbReference type="Gene3D" id="3.40.1280.30">
    <property type="match status" value="1"/>
</dbReference>
<sequence length="323" mass="37758">MVDIDKKESNPEDQDCSQITKVTPSQEDPDFNPFNKKLSVNDYVPKSMTMEEFKKLSRNAQKKVMRDELWELKKPHLDKKRKERAKAYKQRRKERIKRGEVVPRPRKQIVDQQHSGVSIIFDMSFDHLMQDNEIVSISKQIEHAYAANKTATRHTDLCITHLDGRLKTRLDTRITDHKMWLPEYIKFYEEDYLDLFPKDKLVYLTADSPNILSTLDMDNIYIVGGLVDKNRYPKLTLDKANKQGISHGQLPIGEYIQLGSRSVLTVNQVYQILLSFLDCHDWKQAFLNVIPERKLRESRVYTESQDGSDDSKEAEGVPEKEKL</sequence>
<dbReference type="PANTHER" id="PTHR13563:SF13">
    <property type="entry name" value="TRNA METHYLTRANSFERASE 10 HOMOLOG A"/>
    <property type="match status" value="1"/>
</dbReference>
<dbReference type="AlphaFoldDB" id="A0A9W8A0K2"/>
<evidence type="ECO:0000256" key="3">
    <source>
        <dbReference type="ARBA" id="ARBA00022603"/>
    </source>
</evidence>
<gene>
    <name evidence="11" type="primary">TRM10</name>
    <name evidence="11" type="ORF">H4219_001302</name>
</gene>
<dbReference type="GO" id="GO:0002939">
    <property type="term" value="P:tRNA N1-guanine methylation"/>
    <property type="evidence" value="ECO:0007669"/>
    <property type="project" value="TreeGrafter"/>
</dbReference>
<evidence type="ECO:0000256" key="5">
    <source>
        <dbReference type="ARBA" id="ARBA00022691"/>
    </source>
</evidence>
<evidence type="ECO:0000256" key="1">
    <source>
        <dbReference type="ARBA" id="ARBA00012797"/>
    </source>
</evidence>
<dbReference type="GO" id="GO:0052905">
    <property type="term" value="F:tRNA (guanosine(9)-N1)-methyltransferase activity"/>
    <property type="evidence" value="ECO:0007669"/>
    <property type="project" value="UniProtKB-EC"/>
</dbReference>
<evidence type="ECO:0000256" key="7">
    <source>
        <dbReference type="ARBA" id="ARBA00032166"/>
    </source>
</evidence>
<comment type="caution">
    <text evidence="11">The sequence shown here is derived from an EMBL/GenBank/DDBJ whole genome shotgun (WGS) entry which is preliminary data.</text>
</comment>
<keyword evidence="12" id="KW-1185">Reference proteome</keyword>
<protein>
    <recommendedName>
        <fullName evidence="2">tRNA (guanine(9)-N1)-methyltransferase</fullName>
        <ecNumber evidence="1">2.1.1.221</ecNumber>
    </recommendedName>
    <alternativeName>
        <fullName evidence="7">tRNA methyltransferase 10</fullName>
    </alternativeName>
    <alternativeName>
        <fullName evidence="6">tRNA(m1G9)-methyltransferase</fullName>
    </alternativeName>
</protein>
<feature type="compositionally biased region" description="Basic and acidic residues" evidence="9">
    <location>
        <begin position="1"/>
        <end position="10"/>
    </location>
</feature>
<dbReference type="CDD" id="cd18089">
    <property type="entry name" value="SPOUT_Trm10-like"/>
    <property type="match status" value="1"/>
</dbReference>
<dbReference type="InterPro" id="IPR007356">
    <property type="entry name" value="tRNA_m1G_MeTrfase_euk"/>
</dbReference>
<dbReference type="OrthoDB" id="278300at2759"/>
<feature type="region of interest" description="Disordered" evidence="9">
    <location>
        <begin position="297"/>
        <end position="323"/>
    </location>
</feature>
<dbReference type="GO" id="GO:0005634">
    <property type="term" value="C:nucleus"/>
    <property type="evidence" value="ECO:0007669"/>
    <property type="project" value="TreeGrafter"/>
</dbReference>
<evidence type="ECO:0000256" key="6">
    <source>
        <dbReference type="ARBA" id="ARBA00031792"/>
    </source>
</evidence>
<organism evidence="11 12">
    <name type="scientific">Mycoemilia scoparia</name>
    <dbReference type="NCBI Taxonomy" id="417184"/>
    <lineage>
        <taxon>Eukaryota</taxon>
        <taxon>Fungi</taxon>
        <taxon>Fungi incertae sedis</taxon>
        <taxon>Zoopagomycota</taxon>
        <taxon>Kickxellomycotina</taxon>
        <taxon>Kickxellomycetes</taxon>
        <taxon>Kickxellales</taxon>
        <taxon>Kickxellaceae</taxon>
        <taxon>Mycoemilia</taxon>
    </lineage>
</organism>
<dbReference type="Proteomes" id="UP001150538">
    <property type="component" value="Unassembled WGS sequence"/>
</dbReference>